<reference evidence="3" key="1">
    <citation type="journal article" date="2012" name="Nat. Genet.">
        <title>Lifestyle transitions in plant pathogenic Colletotrichum fungi deciphered by genome and transcriptome analyses.</title>
        <authorList>
            <person name="O'Connell R.J."/>
            <person name="Thon M.R."/>
            <person name="Hacquard S."/>
            <person name="Amyotte S.G."/>
            <person name="Kleemann J."/>
            <person name="Torres M.F."/>
            <person name="Damm U."/>
            <person name="Buiate E.A."/>
            <person name="Epstein L."/>
            <person name="Alkan N."/>
            <person name="Altmueller J."/>
            <person name="Alvarado-Balderrama L."/>
            <person name="Bauser C.A."/>
            <person name="Becker C."/>
            <person name="Birren B.W."/>
            <person name="Chen Z."/>
            <person name="Choi J."/>
            <person name="Crouch J.A."/>
            <person name="Duvick J.P."/>
            <person name="Farman M.A."/>
            <person name="Gan P."/>
            <person name="Heiman D."/>
            <person name="Henrissat B."/>
            <person name="Howard R.J."/>
            <person name="Kabbage M."/>
            <person name="Koch C."/>
            <person name="Kracher B."/>
            <person name="Kubo Y."/>
            <person name="Law A.D."/>
            <person name="Lebrun M.-H."/>
            <person name="Lee Y.-H."/>
            <person name="Miyara I."/>
            <person name="Moore N."/>
            <person name="Neumann U."/>
            <person name="Nordstroem K."/>
            <person name="Panaccione D.G."/>
            <person name="Panstruga R."/>
            <person name="Place M."/>
            <person name="Proctor R.H."/>
            <person name="Prusky D."/>
            <person name="Rech G."/>
            <person name="Reinhardt R."/>
            <person name="Rollins J.A."/>
            <person name="Rounsley S."/>
            <person name="Schardl C.L."/>
            <person name="Schwartz D.C."/>
            <person name="Shenoy N."/>
            <person name="Shirasu K."/>
            <person name="Sikhakolli U.R."/>
            <person name="Stueber K."/>
            <person name="Sukno S.A."/>
            <person name="Sweigard J.A."/>
            <person name="Takano Y."/>
            <person name="Takahara H."/>
            <person name="Trail F."/>
            <person name="van der Does H.C."/>
            <person name="Voll L.M."/>
            <person name="Will I."/>
            <person name="Young S."/>
            <person name="Zeng Q."/>
            <person name="Zhang J."/>
            <person name="Zhou S."/>
            <person name="Dickman M.B."/>
            <person name="Schulze-Lefert P."/>
            <person name="Ver Loren van Themaat E."/>
            <person name="Ma L.-J."/>
            <person name="Vaillancourt L.J."/>
        </authorList>
    </citation>
    <scope>NUCLEOTIDE SEQUENCE [LARGE SCALE GENOMIC DNA]</scope>
    <source>
        <strain evidence="3">M1.001 / M2 / FGSC 10212</strain>
    </source>
</reference>
<accession>E3QYL3</accession>
<evidence type="ECO:0000313" key="2">
    <source>
        <dbReference type="EMBL" id="EFQ35951.1"/>
    </source>
</evidence>
<dbReference type="RefSeq" id="XP_008099971.1">
    <property type="nucleotide sequence ID" value="XM_008101780.1"/>
</dbReference>
<evidence type="ECO:0008006" key="4">
    <source>
        <dbReference type="Google" id="ProtNLM"/>
    </source>
</evidence>
<organism evidence="3">
    <name type="scientific">Colletotrichum graminicola (strain M1.001 / M2 / FGSC 10212)</name>
    <name type="common">Maize anthracnose fungus</name>
    <name type="synonym">Glomerella graminicola</name>
    <dbReference type="NCBI Taxonomy" id="645133"/>
    <lineage>
        <taxon>Eukaryota</taxon>
        <taxon>Fungi</taxon>
        <taxon>Dikarya</taxon>
        <taxon>Ascomycota</taxon>
        <taxon>Pezizomycotina</taxon>
        <taxon>Sordariomycetes</taxon>
        <taxon>Hypocreomycetidae</taxon>
        <taxon>Glomerellales</taxon>
        <taxon>Glomerellaceae</taxon>
        <taxon>Colletotrichum</taxon>
        <taxon>Colletotrichum graminicola species complex</taxon>
    </lineage>
</organism>
<gene>
    <name evidence="2" type="ORF">GLRG_11095</name>
</gene>
<protein>
    <recommendedName>
        <fullName evidence="4">Major facilitator superfamily transporter</fullName>
    </recommendedName>
</protein>
<dbReference type="AlphaFoldDB" id="E3QYL3"/>
<proteinExistence type="predicted"/>
<evidence type="ECO:0000313" key="3">
    <source>
        <dbReference type="Proteomes" id="UP000008782"/>
    </source>
</evidence>
<dbReference type="eggNOG" id="ENOG502QWBF">
    <property type="taxonomic scope" value="Eukaryota"/>
</dbReference>
<dbReference type="HOGENOM" id="CLU_2468941_0_0_1"/>
<evidence type="ECO:0000256" key="1">
    <source>
        <dbReference type="SAM" id="MobiDB-lite"/>
    </source>
</evidence>
<dbReference type="EMBL" id="GG697405">
    <property type="protein sequence ID" value="EFQ35951.1"/>
    <property type="molecule type" value="Genomic_DNA"/>
</dbReference>
<dbReference type="Proteomes" id="UP000008782">
    <property type="component" value="Unassembled WGS sequence"/>
</dbReference>
<dbReference type="GeneID" id="24416460"/>
<keyword evidence="3" id="KW-1185">Reference proteome</keyword>
<sequence length="88" mass="9370">MVGTLFTTLSMMDTMGSLLAGPLVAKTFSWSMRLDGIWKGMPDVISFVMCGLASLALSRAGSGSLPSKHVDDDEESRSLLAREQSSAN</sequence>
<dbReference type="OrthoDB" id="194139at2759"/>
<feature type="region of interest" description="Disordered" evidence="1">
    <location>
        <begin position="60"/>
        <end position="88"/>
    </location>
</feature>
<name>E3QYL3_COLGM</name>
<dbReference type="VEuPathDB" id="FungiDB:GLRG_11095"/>